<keyword evidence="2" id="KW-1185">Reference proteome</keyword>
<name>A0AAD1FDW5_METFU</name>
<protein>
    <submittedName>
        <fullName evidence="1">Thermostable hemolysin delta-VPH</fullName>
    </submittedName>
</protein>
<proteinExistence type="predicted"/>
<dbReference type="Pfam" id="PF12261">
    <property type="entry name" value="T_hemolysin"/>
    <property type="match status" value="1"/>
</dbReference>
<organism evidence="1 2">
    <name type="scientific">Metapseudomonas furukawaii</name>
    <name type="common">Pseudomonas furukawaii</name>
    <dbReference type="NCBI Taxonomy" id="1149133"/>
    <lineage>
        <taxon>Bacteria</taxon>
        <taxon>Pseudomonadati</taxon>
        <taxon>Pseudomonadota</taxon>
        <taxon>Gammaproteobacteria</taxon>
        <taxon>Pseudomonadales</taxon>
        <taxon>Pseudomonadaceae</taxon>
        <taxon>Metapseudomonas</taxon>
    </lineage>
</organism>
<dbReference type="KEGG" id="pfuw:KF707C_14770"/>
<dbReference type="AlphaFoldDB" id="A0AAD1FDW5"/>
<dbReference type="RefSeq" id="WP_004420894.1">
    <property type="nucleotide sequence ID" value="NZ_AJMR01000069.1"/>
</dbReference>
<gene>
    <name evidence="1" type="ORF">KF707C_14770</name>
</gene>
<accession>A0AAD1FDW5</accession>
<dbReference type="EMBL" id="AP014862">
    <property type="protein sequence ID" value="BAU73165.1"/>
    <property type="molecule type" value="Genomic_DNA"/>
</dbReference>
<reference evidence="2" key="1">
    <citation type="submission" date="2015-05" db="EMBL/GenBank/DDBJ databases">
        <title>Draft genome sequencing of a biphenyl-degrading bacterium, Pseudomonas balearica KF707 (=NBRC110670).</title>
        <authorList>
            <person name="Kimura N."/>
            <person name="Hirose J."/>
            <person name="Watanabe T."/>
            <person name="Suenaga H."/>
            <person name="Fujihara H."/>
            <person name="Noguchi M."/>
            <person name="Hashimoto M."/>
            <person name="Shimodaira J."/>
            <person name="Tsuchikane K."/>
            <person name="Hosoyama A."/>
            <person name="Yamazoe A."/>
            <person name="Fujita N."/>
            <person name="Furukawa K."/>
        </authorList>
    </citation>
    <scope>NUCLEOTIDE SEQUENCE [LARGE SCALE GENOMIC DNA]</scope>
    <source>
        <strain evidence="2">DSM 10086 / NBRC 110670 / KF707</strain>
    </source>
</reference>
<dbReference type="Proteomes" id="UP000218554">
    <property type="component" value="Chromosome"/>
</dbReference>
<evidence type="ECO:0000313" key="2">
    <source>
        <dbReference type="Proteomes" id="UP000218554"/>
    </source>
</evidence>
<reference evidence="1 2" key="2">
    <citation type="journal article" date="2017" name="Int. J. Syst. Evol. Microbiol.">
        <title>Pseudomonas furukawaii sp. nov., a polychlorinated biphenyl-degrading bacterium isolated from biphenyl-contaminated soil in Japan.</title>
        <authorList>
            <person name="Kimura N."/>
            <person name="Watanabe T."/>
            <person name="Suenaga H."/>
            <person name="Fujihara H."/>
            <person name="Futagami T."/>
            <person name="Goto M."/>
            <person name="Hanada S."/>
            <person name="Hirose J."/>
        </authorList>
    </citation>
    <scope>NUCLEOTIDE SEQUENCE [LARGE SCALE GENOMIC DNA]</scope>
    <source>
        <strain evidence="2">DSM 10086 / NBRC 110670 / KF707</strain>
    </source>
</reference>
<evidence type="ECO:0000313" key="1">
    <source>
        <dbReference type="EMBL" id="BAU73165.1"/>
    </source>
</evidence>
<dbReference type="InterPro" id="IPR022050">
    <property type="entry name" value="T_hemolysin"/>
</dbReference>
<sequence length="224" mass="24477">MSSAEWNDLFPLHFGQNAQQYNLSLLLAGDSGRDQAEDFVHRRFLSAHGADIRQFMPELLTLRNHHGALGAVAGIRLGDAGPLFLEQYLEGPAESLIAGRISHPVSRSRLVEVGNLASVNAGNARLIIVAVTWLLHQRGLEWVVFTGAPALINSFRRLGLEPMLMGKADPQCLGDGQGNWGTYYEQKPQVFCGSIAYGFEQLQRSGYLARLGFPEAEGTAHHAA</sequence>